<proteinExistence type="predicted"/>
<dbReference type="PANTHER" id="PTHR23025:SF3">
    <property type="entry name" value="HORMONE-SENSITIVE LIPASE"/>
    <property type="match status" value="1"/>
</dbReference>
<keyword evidence="3" id="KW-1185">Reference proteome</keyword>
<sequence length="349" mass="37884">MPIESDIVINQASFSPDNIPEDTEKVNGFLKGIGTKGPRWYEVGAANYRELREQGKTPLPIPVYLPGAKDETIPSRDQGREIPIRVYRPDNGKPSKGIFLHFHGGGFVLSSHKQQDNVLKRYANHCQLTAVSVGYSLAPENAFPSAFNDTCDAAEFFVDHAEAKYGAKVLFISGESAGGCLAALAAFHLLRARPSHRLAGLIFPFGHFDLTLGMPSISSATYSPIVINLEAMQRFTDAYTPGMSLQERRSPQLSPLYEKMQELASASPSKTLPPALFLCGTQDALLDDTLLMSVKWMATGSEAVVKIYPGAPHGFTALPGLKAADEAIALELQFAEDKLNAYLDAAHST</sequence>
<comment type="caution">
    <text evidence="2">The sequence shown here is derived from an EMBL/GenBank/DDBJ whole genome shotgun (WGS) entry which is preliminary data.</text>
</comment>
<dbReference type="PANTHER" id="PTHR23025">
    <property type="entry name" value="TRIACYLGLYCEROL LIPASE"/>
    <property type="match status" value="1"/>
</dbReference>
<evidence type="ECO:0000313" key="3">
    <source>
        <dbReference type="Proteomes" id="UP001583177"/>
    </source>
</evidence>
<organism evidence="2 3">
    <name type="scientific">Diaporthe australafricana</name>
    <dbReference type="NCBI Taxonomy" id="127596"/>
    <lineage>
        <taxon>Eukaryota</taxon>
        <taxon>Fungi</taxon>
        <taxon>Dikarya</taxon>
        <taxon>Ascomycota</taxon>
        <taxon>Pezizomycotina</taxon>
        <taxon>Sordariomycetes</taxon>
        <taxon>Sordariomycetidae</taxon>
        <taxon>Diaporthales</taxon>
        <taxon>Diaporthaceae</taxon>
        <taxon>Diaporthe</taxon>
    </lineage>
</organism>
<evidence type="ECO:0000259" key="1">
    <source>
        <dbReference type="Pfam" id="PF07859"/>
    </source>
</evidence>
<accession>A0ABR3WTD5</accession>
<gene>
    <name evidence="2" type="ORF">Daus18300_006640</name>
</gene>
<protein>
    <recommendedName>
        <fullName evidence="1">Alpha/beta hydrolase fold-3 domain-containing protein</fullName>
    </recommendedName>
</protein>
<feature type="domain" description="Alpha/beta hydrolase fold-3" evidence="1">
    <location>
        <begin position="100"/>
        <end position="316"/>
    </location>
</feature>
<name>A0ABR3WTD5_9PEZI</name>
<dbReference type="Proteomes" id="UP001583177">
    <property type="component" value="Unassembled WGS sequence"/>
</dbReference>
<evidence type="ECO:0000313" key="2">
    <source>
        <dbReference type="EMBL" id="KAL1866696.1"/>
    </source>
</evidence>
<dbReference type="InterPro" id="IPR029058">
    <property type="entry name" value="AB_hydrolase_fold"/>
</dbReference>
<dbReference type="Gene3D" id="3.40.50.1820">
    <property type="entry name" value="alpha/beta hydrolase"/>
    <property type="match status" value="1"/>
</dbReference>
<dbReference type="InterPro" id="IPR013094">
    <property type="entry name" value="AB_hydrolase_3"/>
</dbReference>
<dbReference type="EMBL" id="JAWRVE010000054">
    <property type="protein sequence ID" value="KAL1866696.1"/>
    <property type="molecule type" value="Genomic_DNA"/>
</dbReference>
<dbReference type="Pfam" id="PF07859">
    <property type="entry name" value="Abhydrolase_3"/>
    <property type="match status" value="1"/>
</dbReference>
<reference evidence="2 3" key="1">
    <citation type="journal article" date="2024" name="IMA Fungus">
        <title>IMA Genome - F19 : A genome assembly and annotation guide to empower mycologists, including annotated draft genome sequences of Ceratocystis pirilliformis, Diaporthe australafricana, Fusarium ophioides, Paecilomyces lecythidis, and Sporothrix stenoceras.</title>
        <authorList>
            <person name="Aylward J."/>
            <person name="Wilson A.M."/>
            <person name="Visagie C.M."/>
            <person name="Spraker J."/>
            <person name="Barnes I."/>
            <person name="Buitendag C."/>
            <person name="Ceriani C."/>
            <person name="Del Mar Angel L."/>
            <person name="du Plessis D."/>
            <person name="Fuchs T."/>
            <person name="Gasser K."/>
            <person name="Kramer D."/>
            <person name="Li W."/>
            <person name="Munsamy K."/>
            <person name="Piso A."/>
            <person name="Price J.L."/>
            <person name="Sonnekus B."/>
            <person name="Thomas C."/>
            <person name="van der Nest A."/>
            <person name="van Dijk A."/>
            <person name="van Heerden A."/>
            <person name="van Vuuren N."/>
            <person name="Yilmaz N."/>
            <person name="Duong T.A."/>
            <person name="van der Merwe N.A."/>
            <person name="Wingfield M.J."/>
            <person name="Wingfield B.D."/>
        </authorList>
    </citation>
    <scope>NUCLEOTIDE SEQUENCE [LARGE SCALE GENOMIC DNA]</scope>
    <source>
        <strain evidence="2 3">CMW 18300</strain>
    </source>
</reference>
<dbReference type="SUPFAM" id="SSF53474">
    <property type="entry name" value="alpha/beta-Hydrolases"/>
    <property type="match status" value="1"/>
</dbReference>